<organism evidence="4 5">
    <name type="scientific">Ascaris lumbricoides</name>
    <name type="common">Giant roundworm</name>
    <dbReference type="NCBI Taxonomy" id="6252"/>
    <lineage>
        <taxon>Eukaryota</taxon>
        <taxon>Metazoa</taxon>
        <taxon>Ecdysozoa</taxon>
        <taxon>Nematoda</taxon>
        <taxon>Chromadorea</taxon>
        <taxon>Rhabditida</taxon>
        <taxon>Spirurina</taxon>
        <taxon>Ascaridomorpha</taxon>
        <taxon>Ascaridoidea</taxon>
        <taxon>Ascarididae</taxon>
        <taxon>Ascaris</taxon>
    </lineage>
</organism>
<name>A0A0M3IMR7_ASCLU</name>
<keyword evidence="4" id="KW-1185">Reference proteome</keyword>
<dbReference type="GO" id="GO:0045046">
    <property type="term" value="P:protein import into peroxisome membrane"/>
    <property type="evidence" value="ECO:0007669"/>
    <property type="project" value="TreeGrafter"/>
</dbReference>
<protein>
    <recommendedName>
        <fullName evidence="2">Peroxin-19</fullName>
    </recommendedName>
</protein>
<reference evidence="5" key="1">
    <citation type="submission" date="2017-02" db="UniProtKB">
        <authorList>
            <consortium name="WormBaseParasite"/>
        </authorList>
    </citation>
    <scope>IDENTIFICATION</scope>
</reference>
<comment type="similarity">
    <text evidence="1">Belongs to the peroxin-19 family.</text>
</comment>
<dbReference type="PANTHER" id="PTHR12774">
    <property type="entry name" value="PEROXISOMAL BIOGENESIS FACTOR 19"/>
    <property type="match status" value="1"/>
</dbReference>
<feature type="compositionally biased region" description="Basic and acidic residues" evidence="3">
    <location>
        <begin position="1"/>
        <end position="18"/>
    </location>
</feature>
<proteinExistence type="inferred from homology"/>
<dbReference type="GO" id="GO:0033328">
    <property type="term" value="F:peroxisome membrane targeting sequence binding"/>
    <property type="evidence" value="ECO:0007669"/>
    <property type="project" value="TreeGrafter"/>
</dbReference>
<feature type="region of interest" description="Disordered" evidence="3">
    <location>
        <begin position="1"/>
        <end position="29"/>
    </location>
</feature>
<evidence type="ECO:0000313" key="5">
    <source>
        <dbReference type="WBParaSite" id="ALUE_0002004501-mRNA-1"/>
    </source>
</evidence>
<dbReference type="GO" id="GO:0005778">
    <property type="term" value="C:peroxisomal membrane"/>
    <property type="evidence" value="ECO:0007669"/>
    <property type="project" value="TreeGrafter"/>
</dbReference>
<sequence length="298" mass="33403">MDGTKEIAEFKENIKEDSNQTESSTIKNTDDELDSLMETMDQEATHKAANNFQEMLEALISVERKALEKTTTSNEGEEAEKAEAQQFLKDLVALSENTAKVVRGRSEEEVQQGMAALAPDGKTPIEPLMNVRGRSEEEVQQGMAALAPDGKTPIEPLMNVVSTLFSKEMMYPSIKQLYDAVSTWKESFIGLDAQFPKYIKEHAEELDEGRRTRYERQINILGKICDEYEKDFDESTATQDEIGKRFQKLSLLMMQLQSYGCPPEELTGSMPDGWQMDATSGVPKLVDVDKAAEACCLM</sequence>
<evidence type="ECO:0000256" key="2">
    <source>
        <dbReference type="ARBA" id="ARBA00029688"/>
    </source>
</evidence>
<accession>A0A0M3IMR7</accession>
<dbReference type="Pfam" id="PF04614">
    <property type="entry name" value="Pex19"/>
    <property type="match status" value="1"/>
</dbReference>
<dbReference type="AlphaFoldDB" id="A0A0M3IMR7"/>
<dbReference type="WBParaSite" id="ALUE_0002004501-mRNA-1">
    <property type="protein sequence ID" value="ALUE_0002004501-mRNA-1"/>
    <property type="gene ID" value="ALUE_0002004501"/>
</dbReference>
<dbReference type="PANTHER" id="PTHR12774:SF2">
    <property type="entry name" value="PEROXISOMAL BIOGENESIS FACTOR 19"/>
    <property type="match status" value="1"/>
</dbReference>
<dbReference type="InterPro" id="IPR006708">
    <property type="entry name" value="Pex19"/>
</dbReference>
<dbReference type="InterPro" id="IPR038322">
    <property type="entry name" value="Pex19_C_sf"/>
</dbReference>
<evidence type="ECO:0000256" key="3">
    <source>
        <dbReference type="SAM" id="MobiDB-lite"/>
    </source>
</evidence>
<dbReference type="Proteomes" id="UP000036681">
    <property type="component" value="Unplaced"/>
</dbReference>
<evidence type="ECO:0000313" key="4">
    <source>
        <dbReference type="Proteomes" id="UP000036681"/>
    </source>
</evidence>
<evidence type="ECO:0000256" key="1">
    <source>
        <dbReference type="ARBA" id="ARBA00006326"/>
    </source>
</evidence>
<dbReference type="Gene3D" id="1.20.120.900">
    <property type="entry name" value="Pex19, mPTS binding domain"/>
    <property type="match status" value="1"/>
</dbReference>